<dbReference type="AlphaFoldDB" id="A0A378K2K3"/>
<protein>
    <submittedName>
        <fullName evidence="1">Uncharacterized protein</fullName>
    </submittedName>
</protein>
<dbReference type="Proteomes" id="UP000254631">
    <property type="component" value="Unassembled WGS sequence"/>
</dbReference>
<evidence type="ECO:0000313" key="1">
    <source>
        <dbReference type="EMBL" id="STX78927.1"/>
    </source>
</evidence>
<organism evidence="1 2">
    <name type="scientific">Legionella pneumophila</name>
    <dbReference type="NCBI Taxonomy" id="446"/>
    <lineage>
        <taxon>Bacteria</taxon>
        <taxon>Pseudomonadati</taxon>
        <taxon>Pseudomonadota</taxon>
        <taxon>Gammaproteobacteria</taxon>
        <taxon>Legionellales</taxon>
        <taxon>Legionellaceae</taxon>
        <taxon>Legionella</taxon>
    </lineage>
</organism>
<name>A0A378K2K3_LEGPN</name>
<sequence length="38" mass="4455">MHCKINIDWFSEYKNKLALNDFNISYQADIPVVNKPGK</sequence>
<accession>A0A378K2K3</accession>
<proteinExistence type="predicted"/>
<gene>
    <name evidence="1" type="ORF">NCTC12000_00913</name>
</gene>
<evidence type="ECO:0000313" key="2">
    <source>
        <dbReference type="Proteomes" id="UP000254631"/>
    </source>
</evidence>
<reference evidence="1 2" key="1">
    <citation type="submission" date="2018-06" db="EMBL/GenBank/DDBJ databases">
        <authorList>
            <consortium name="Pathogen Informatics"/>
            <person name="Doyle S."/>
        </authorList>
    </citation>
    <scope>NUCLEOTIDE SEQUENCE [LARGE SCALE GENOMIC DNA]</scope>
    <source>
        <strain evidence="1 2">NCTC12000</strain>
    </source>
</reference>
<dbReference type="EMBL" id="UGOL01000001">
    <property type="protein sequence ID" value="STX78927.1"/>
    <property type="molecule type" value="Genomic_DNA"/>
</dbReference>